<sequence length="106" mass="12250">MVRSSSSKPAKSSKRKGTRSVSTLTPEQLARKRANDRESQRMIRARNKEHVDSLERELKDLKSKQSRDQTIQELLRRNQALEEELMQLKEMMNVSMTSSPYSAPVC</sequence>
<comment type="caution">
    <text evidence="2">The sequence shown here is derived from an EMBL/GenBank/DDBJ whole genome shotgun (WGS) entry which is preliminary data.</text>
</comment>
<accession>A0A8H5SV33</accession>
<dbReference type="PANTHER" id="PTHR37012:SF2">
    <property type="entry name" value="BZIP DOMAIN-CONTAINING PROTEIN-RELATED"/>
    <property type="match status" value="1"/>
</dbReference>
<dbReference type="GO" id="GO:0003700">
    <property type="term" value="F:DNA-binding transcription factor activity"/>
    <property type="evidence" value="ECO:0007669"/>
    <property type="project" value="InterPro"/>
</dbReference>
<keyword evidence="3" id="KW-1185">Reference proteome</keyword>
<evidence type="ECO:0008006" key="4">
    <source>
        <dbReference type="Google" id="ProtNLM"/>
    </source>
</evidence>
<evidence type="ECO:0000256" key="1">
    <source>
        <dbReference type="SAM" id="MobiDB-lite"/>
    </source>
</evidence>
<dbReference type="OrthoDB" id="3535998at2759"/>
<evidence type="ECO:0000313" key="2">
    <source>
        <dbReference type="EMBL" id="KAF5657593.1"/>
    </source>
</evidence>
<reference evidence="2 3" key="1">
    <citation type="submission" date="2020-05" db="EMBL/GenBank/DDBJ databases">
        <title>Identification and distribution of gene clusters putatively required for synthesis of sphingolipid metabolism inhibitors in phylogenetically diverse species of the filamentous fungus Fusarium.</title>
        <authorList>
            <person name="Kim H.-S."/>
            <person name="Busman M."/>
            <person name="Brown D.W."/>
            <person name="Divon H."/>
            <person name="Uhlig S."/>
            <person name="Proctor R.H."/>
        </authorList>
    </citation>
    <scope>NUCLEOTIDE SEQUENCE [LARGE SCALE GENOMIC DNA]</scope>
    <source>
        <strain evidence="2 3">NRRL 20693</strain>
    </source>
</reference>
<dbReference type="EMBL" id="JAAGWQ010000277">
    <property type="protein sequence ID" value="KAF5657593.1"/>
    <property type="molecule type" value="Genomic_DNA"/>
</dbReference>
<name>A0A8H5SV33_FUSHE</name>
<dbReference type="InterPro" id="IPR046347">
    <property type="entry name" value="bZIP_sf"/>
</dbReference>
<gene>
    <name evidence="2" type="ORF">FHETE_10352</name>
</gene>
<feature type="compositionally biased region" description="Low complexity" evidence="1">
    <location>
        <begin position="1"/>
        <end position="10"/>
    </location>
</feature>
<evidence type="ECO:0000313" key="3">
    <source>
        <dbReference type="Proteomes" id="UP000567885"/>
    </source>
</evidence>
<feature type="region of interest" description="Disordered" evidence="1">
    <location>
        <begin position="1"/>
        <end position="51"/>
    </location>
</feature>
<protein>
    <recommendedName>
        <fullName evidence="4">BZIP domain-containing protein</fullName>
    </recommendedName>
</protein>
<dbReference type="AlphaFoldDB" id="A0A8H5SV33"/>
<organism evidence="2 3">
    <name type="scientific">Fusarium heterosporum</name>
    <dbReference type="NCBI Taxonomy" id="42747"/>
    <lineage>
        <taxon>Eukaryota</taxon>
        <taxon>Fungi</taxon>
        <taxon>Dikarya</taxon>
        <taxon>Ascomycota</taxon>
        <taxon>Pezizomycotina</taxon>
        <taxon>Sordariomycetes</taxon>
        <taxon>Hypocreomycetidae</taxon>
        <taxon>Hypocreales</taxon>
        <taxon>Nectriaceae</taxon>
        <taxon>Fusarium</taxon>
        <taxon>Fusarium heterosporum species complex</taxon>
    </lineage>
</organism>
<proteinExistence type="predicted"/>
<dbReference type="Gene3D" id="1.20.5.170">
    <property type="match status" value="1"/>
</dbReference>
<dbReference type="PANTHER" id="PTHR37012">
    <property type="entry name" value="B-ZIP TRANSCRIPTION FACTOR (EUROFUNG)-RELATED"/>
    <property type="match status" value="1"/>
</dbReference>
<dbReference type="Proteomes" id="UP000567885">
    <property type="component" value="Unassembled WGS sequence"/>
</dbReference>
<dbReference type="SUPFAM" id="SSF57959">
    <property type="entry name" value="Leucine zipper domain"/>
    <property type="match status" value="1"/>
</dbReference>
<feature type="compositionally biased region" description="Basic and acidic residues" evidence="1">
    <location>
        <begin position="29"/>
        <end position="51"/>
    </location>
</feature>